<gene>
    <name evidence="7" type="ORF">FAB82_22625</name>
</gene>
<dbReference type="SUPFAM" id="SSF50370">
    <property type="entry name" value="Ricin B-like lectins"/>
    <property type="match status" value="1"/>
</dbReference>
<dbReference type="CDD" id="cd18822">
    <property type="entry name" value="GH43_CtGH43-like"/>
    <property type="match status" value="1"/>
</dbReference>
<keyword evidence="5" id="KW-0732">Signal</keyword>
<dbReference type="AlphaFoldDB" id="A0A4S8PVR1"/>
<comment type="similarity">
    <text evidence="1 4">Belongs to the glycosyl hydrolase 43 family.</text>
</comment>
<keyword evidence="3 4" id="KW-0326">Glycosidase</keyword>
<evidence type="ECO:0000256" key="5">
    <source>
        <dbReference type="SAM" id="SignalP"/>
    </source>
</evidence>
<feature type="domain" description="Ricin B lectin" evidence="6">
    <location>
        <begin position="371"/>
        <end position="508"/>
    </location>
</feature>
<evidence type="ECO:0000256" key="1">
    <source>
        <dbReference type="ARBA" id="ARBA00009865"/>
    </source>
</evidence>
<dbReference type="EMBL" id="STGY01000073">
    <property type="protein sequence ID" value="THV35673.1"/>
    <property type="molecule type" value="Genomic_DNA"/>
</dbReference>
<evidence type="ECO:0000256" key="2">
    <source>
        <dbReference type="ARBA" id="ARBA00022801"/>
    </source>
</evidence>
<dbReference type="Gene3D" id="2.80.10.50">
    <property type="match status" value="1"/>
</dbReference>
<dbReference type="Pfam" id="PF14200">
    <property type="entry name" value="RicinB_lectin_2"/>
    <property type="match status" value="2"/>
</dbReference>
<keyword evidence="2 4" id="KW-0378">Hydrolase</keyword>
<dbReference type="GO" id="GO:0004553">
    <property type="term" value="F:hydrolase activity, hydrolyzing O-glycosyl compounds"/>
    <property type="evidence" value="ECO:0007669"/>
    <property type="project" value="InterPro"/>
</dbReference>
<name>A0A4S8PVR1_9ACTN</name>
<dbReference type="PANTHER" id="PTHR22925">
    <property type="entry name" value="GLYCOSYL HYDROLASE 43 FAMILY MEMBER"/>
    <property type="match status" value="1"/>
</dbReference>
<evidence type="ECO:0000259" key="6">
    <source>
        <dbReference type="SMART" id="SM00458"/>
    </source>
</evidence>
<feature type="signal peptide" evidence="5">
    <location>
        <begin position="1"/>
        <end position="32"/>
    </location>
</feature>
<dbReference type="PANTHER" id="PTHR22925:SF3">
    <property type="entry name" value="GLYCOSYL HYDROLASE FAMILY PROTEIN 43"/>
    <property type="match status" value="1"/>
</dbReference>
<accession>A0A4S8PVR1</accession>
<evidence type="ECO:0000313" key="8">
    <source>
        <dbReference type="Proteomes" id="UP000308760"/>
    </source>
</evidence>
<keyword evidence="8" id="KW-1185">Reference proteome</keyword>
<feature type="chain" id="PRO_5039428402" evidence="5">
    <location>
        <begin position="33"/>
        <end position="512"/>
    </location>
</feature>
<reference evidence="7 8" key="2">
    <citation type="submission" date="2019-05" db="EMBL/GenBank/DDBJ databases">
        <title>Glycomyces buryatensis sp. nov.</title>
        <authorList>
            <person name="Nikitina E."/>
        </authorList>
    </citation>
    <scope>NUCLEOTIDE SEQUENCE [LARGE SCALE GENOMIC DNA]</scope>
    <source>
        <strain evidence="7 8">18</strain>
    </source>
</reference>
<dbReference type="InterPro" id="IPR006710">
    <property type="entry name" value="Glyco_hydro_43"/>
</dbReference>
<reference evidence="8" key="1">
    <citation type="submission" date="2019-04" db="EMBL/GenBank/DDBJ databases">
        <title>Nocardioides xinjiangensis sp. nov.</title>
        <authorList>
            <person name="Liu S."/>
        </authorList>
    </citation>
    <scope>NUCLEOTIDE SEQUENCE [LARGE SCALE GENOMIC DNA]</scope>
    <source>
        <strain evidence="8">18</strain>
    </source>
</reference>
<proteinExistence type="inferred from homology"/>
<evidence type="ECO:0000256" key="3">
    <source>
        <dbReference type="ARBA" id="ARBA00023295"/>
    </source>
</evidence>
<dbReference type="InterPro" id="IPR023296">
    <property type="entry name" value="Glyco_hydro_beta-prop_sf"/>
</dbReference>
<dbReference type="InterPro" id="IPR035992">
    <property type="entry name" value="Ricin_B-like_lectins"/>
</dbReference>
<dbReference type="Gene3D" id="2.115.10.20">
    <property type="entry name" value="Glycosyl hydrolase domain, family 43"/>
    <property type="match status" value="1"/>
</dbReference>
<dbReference type="CDD" id="cd00161">
    <property type="entry name" value="beta-trefoil_Ricin-like"/>
    <property type="match status" value="1"/>
</dbReference>
<dbReference type="Proteomes" id="UP000308760">
    <property type="component" value="Unassembled WGS sequence"/>
</dbReference>
<dbReference type="InterPro" id="IPR000772">
    <property type="entry name" value="Ricin_B_lectin"/>
</dbReference>
<protein>
    <submittedName>
        <fullName evidence="7">Beta-xylosidase</fullName>
    </submittedName>
</protein>
<organism evidence="7 8">
    <name type="scientific">Glycomyces buryatensis</name>
    <dbReference type="NCBI Taxonomy" id="2570927"/>
    <lineage>
        <taxon>Bacteria</taxon>
        <taxon>Bacillati</taxon>
        <taxon>Actinomycetota</taxon>
        <taxon>Actinomycetes</taxon>
        <taxon>Glycomycetales</taxon>
        <taxon>Glycomycetaceae</taxon>
        <taxon>Glycomyces</taxon>
    </lineage>
</organism>
<dbReference type="Pfam" id="PF04616">
    <property type="entry name" value="Glyco_hydro_43"/>
    <property type="match status" value="1"/>
</dbReference>
<dbReference type="GO" id="GO:0005975">
    <property type="term" value="P:carbohydrate metabolic process"/>
    <property type="evidence" value="ECO:0007669"/>
    <property type="project" value="InterPro"/>
</dbReference>
<comment type="caution">
    <text evidence="7">The sequence shown here is derived from an EMBL/GenBank/DDBJ whole genome shotgun (WGS) entry which is preliminary data.</text>
</comment>
<dbReference type="SMART" id="SM00458">
    <property type="entry name" value="RICIN"/>
    <property type="match status" value="1"/>
</dbReference>
<evidence type="ECO:0000313" key="7">
    <source>
        <dbReference type="EMBL" id="THV35673.1"/>
    </source>
</evidence>
<dbReference type="PROSITE" id="PS50231">
    <property type="entry name" value="RICIN_B_LECTIN"/>
    <property type="match status" value="1"/>
</dbReference>
<dbReference type="RefSeq" id="WP_136536830.1">
    <property type="nucleotide sequence ID" value="NZ_STGY01000073.1"/>
</dbReference>
<evidence type="ECO:0000256" key="4">
    <source>
        <dbReference type="RuleBase" id="RU361187"/>
    </source>
</evidence>
<dbReference type="OrthoDB" id="273314at2"/>
<sequence length="512" mass="54585">MSPTRQPGSGPTRRWRSGLLALAGLSGLILTAATSGLAAQAQTDGGAAEIGTQEAVVFDNGQQITTTTGELMHAHGGGILKDGDTYYMVGENRIENGFLFNAVSMYSSPDLVNWTHANDILTKDSDPDLDPANIERPKVIYNESNDTYVMWAHKENGTDYGDAEVAVAVSDTIDGDYAYQGSFRPLDHESRDMTLFVDDGTGYLISSARSNYDLHIYRLTDDYLGVEELLYSFDGDHREAPAILERDGVYFLITSGATGWNANQAQYATTTNFPAGPWSGWTNFGDSTTFGSQSTYVTEISGSAGTDYLYMGDRWGPQFGGTPNDSEYVWLPLEFPSATSLDMDWFSQLSIDTAAGTVEGIPGGDDGSPWNSTFVNSGTGKCLDVPHGSADDGVLLQQYDCHGGTQQGFTFDPVYPGSSTGSIANTATGRCLDVLDESTAEGAPVGQWGCWNGANQRFTLEPAADGLYRIVARISGLCLQPEGGQSGNNVGIVQAACGSSAAQLWEIPGSPA</sequence>
<dbReference type="SUPFAM" id="SSF75005">
    <property type="entry name" value="Arabinanase/levansucrase/invertase"/>
    <property type="match status" value="1"/>
</dbReference>